<accession>A0ABQ9WDA8</accession>
<name>A0ABQ9WDA8_SAGOE</name>
<evidence type="ECO:0000313" key="3">
    <source>
        <dbReference type="Proteomes" id="UP001266305"/>
    </source>
</evidence>
<organism evidence="2 3">
    <name type="scientific">Saguinus oedipus</name>
    <name type="common">Cotton-top tamarin</name>
    <name type="synonym">Oedipomidas oedipus</name>
    <dbReference type="NCBI Taxonomy" id="9490"/>
    <lineage>
        <taxon>Eukaryota</taxon>
        <taxon>Metazoa</taxon>
        <taxon>Chordata</taxon>
        <taxon>Craniata</taxon>
        <taxon>Vertebrata</taxon>
        <taxon>Euteleostomi</taxon>
        <taxon>Mammalia</taxon>
        <taxon>Eutheria</taxon>
        <taxon>Euarchontoglires</taxon>
        <taxon>Primates</taxon>
        <taxon>Haplorrhini</taxon>
        <taxon>Platyrrhini</taxon>
        <taxon>Cebidae</taxon>
        <taxon>Callitrichinae</taxon>
        <taxon>Saguinus</taxon>
    </lineage>
</organism>
<feature type="compositionally biased region" description="Polar residues" evidence="1">
    <location>
        <begin position="244"/>
        <end position="259"/>
    </location>
</feature>
<evidence type="ECO:0000313" key="2">
    <source>
        <dbReference type="EMBL" id="KAK2119638.1"/>
    </source>
</evidence>
<reference evidence="2 3" key="1">
    <citation type="submission" date="2023-05" db="EMBL/GenBank/DDBJ databases">
        <title>B98-5 Cell Line De Novo Hybrid Assembly: An Optical Mapping Approach.</title>
        <authorList>
            <person name="Kananen K."/>
            <person name="Auerbach J.A."/>
            <person name="Kautto E."/>
            <person name="Blachly J.S."/>
        </authorList>
    </citation>
    <scope>NUCLEOTIDE SEQUENCE [LARGE SCALE GENOMIC DNA]</scope>
    <source>
        <strain evidence="2">B95-8</strain>
        <tissue evidence="2">Cell line</tissue>
    </source>
</reference>
<proteinExistence type="predicted"/>
<gene>
    <name evidence="2" type="primary">ZNRF3_1</name>
    <name evidence="2" type="ORF">P7K49_001024</name>
</gene>
<dbReference type="InterPro" id="IPR051073">
    <property type="entry name" value="ZNRF3_Arkadia_E3_ligases"/>
</dbReference>
<evidence type="ECO:0000256" key="1">
    <source>
        <dbReference type="SAM" id="MobiDB-lite"/>
    </source>
</evidence>
<dbReference type="EMBL" id="JASSZA010000001">
    <property type="protein sequence ID" value="KAK2119638.1"/>
    <property type="molecule type" value="Genomic_DNA"/>
</dbReference>
<dbReference type="Proteomes" id="UP001266305">
    <property type="component" value="Unassembled WGS sequence"/>
</dbReference>
<dbReference type="PANTHER" id="PTHR16200">
    <property type="entry name" value="RING ZINC FINGER"/>
    <property type="match status" value="1"/>
</dbReference>
<keyword evidence="3" id="KW-1185">Reference proteome</keyword>
<protein>
    <submittedName>
        <fullName evidence="2">E3 ubiquitin-protein ligase znrf3</fullName>
    </submittedName>
</protein>
<sequence>MDSHGNTVTLLTVDRHGKQSLFSPQTPAYVRSYPPLHLDHSLAAHRCGLEHRAYSPAHPFRRPKLSSRSFSKAACFSYLASRGPAYAFPPSGRGSLLFPAIVYGAPPSHLESGNTSSFRCYHGHRSVCTGYLADCPGSDSSSSSSSSGQCHCSSSDSVVDCTEVSNQGVYGSCSTFRSSLSCDYDPFIYPCRARACMCFEGSPPPKELPAVHSHGAGRCEPWPGPASPSGDQVSTCSMEMNYSTNSSLEHRGPNSSTSEVGLEASPGAAPDIRRTWKRGHEEPSCACCCEPRPPHPGLAPEQLAAAPCSWGPTS</sequence>
<comment type="caution">
    <text evidence="2">The sequence shown here is derived from an EMBL/GenBank/DDBJ whole genome shotgun (WGS) entry which is preliminary data.</text>
</comment>
<feature type="region of interest" description="Disordered" evidence="1">
    <location>
        <begin position="244"/>
        <end position="268"/>
    </location>
</feature>